<name>A0A3D2X378_9FIRM</name>
<feature type="domain" description="HTH tetR-type" evidence="3">
    <location>
        <begin position="10"/>
        <end position="70"/>
    </location>
</feature>
<feature type="non-terminal residue" evidence="4">
    <location>
        <position position="175"/>
    </location>
</feature>
<evidence type="ECO:0000256" key="1">
    <source>
        <dbReference type="ARBA" id="ARBA00023125"/>
    </source>
</evidence>
<evidence type="ECO:0000256" key="2">
    <source>
        <dbReference type="PROSITE-ProRule" id="PRU00335"/>
    </source>
</evidence>
<organism evidence="4 5">
    <name type="scientific">Lachnoclostridium phytofermentans</name>
    <dbReference type="NCBI Taxonomy" id="66219"/>
    <lineage>
        <taxon>Bacteria</taxon>
        <taxon>Bacillati</taxon>
        <taxon>Bacillota</taxon>
        <taxon>Clostridia</taxon>
        <taxon>Lachnospirales</taxon>
        <taxon>Lachnospiraceae</taxon>
    </lineage>
</organism>
<dbReference type="GO" id="GO:0003677">
    <property type="term" value="F:DNA binding"/>
    <property type="evidence" value="ECO:0007669"/>
    <property type="project" value="UniProtKB-UniRule"/>
</dbReference>
<dbReference type="InterPro" id="IPR009057">
    <property type="entry name" value="Homeodomain-like_sf"/>
</dbReference>
<protein>
    <submittedName>
        <fullName evidence="4">TetR/AcrR family transcriptional regulator</fullName>
    </submittedName>
</protein>
<evidence type="ECO:0000259" key="3">
    <source>
        <dbReference type="PROSITE" id="PS50977"/>
    </source>
</evidence>
<dbReference type="Proteomes" id="UP000262969">
    <property type="component" value="Unassembled WGS sequence"/>
</dbReference>
<dbReference type="EMBL" id="DPVV01000139">
    <property type="protein sequence ID" value="HCL01562.1"/>
    <property type="molecule type" value="Genomic_DNA"/>
</dbReference>
<evidence type="ECO:0000313" key="5">
    <source>
        <dbReference type="Proteomes" id="UP000262969"/>
    </source>
</evidence>
<keyword evidence="1 2" id="KW-0238">DNA-binding</keyword>
<dbReference type="AlphaFoldDB" id="A0A3D2X378"/>
<gene>
    <name evidence="4" type="ORF">DHW61_03965</name>
</gene>
<dbReference type="PANTHER" id="PTHR43479">
    <property type="entry name" value="ACREF/ENVCD OPERON REPRESSOR-RELATED"/>
    <property type="match status" value="1"/>
</dbReference>
<dbReference type="PROSITE" id="PS50977">
    <property type="entry name" value="HTH_TETR_2"/>
    <property type="match status" value="1"/>
</dbReference>
<comment type="caution">
    <text evidence="4">The sequence shown here is derived from an EMBL/GenBank/DDBJ whole genome shotgun (WGS) entry which is preliminary data.</text>
</comment>
<sequence>MPRFSETEKENIRQKLLAEGERLFVIYGLKKVTIDNLIETANIAKATYYKFYESKESLYMDIVQGIQKKIFLELETLLDNNKDLPGKERVKQVFDRMTQLMMQYPILSQIDPVTVDIISRKLSKDRIVDYVQQNVDAAESLSNHGVKFSCDIKTASYAFQTLYHGWIYLQDKGED</sequence>
<evidence type="ECO:0000313" key="4">
    <source>
        <dbReference type="EMBL" id="HCL01562.1"/>
    </source>
</evidence>
<dbReference type="PANTHER" id="PTHR43479:SF11">
    <property type="entry name" value="ACREF_ENVCD OPERON REPRESSOR-RELATED"/>
    <property type="match status" value="1"/>
</dbReference>
<accession>A0A3D2X378</accession>
<dbReference type="Pfam" id="PF00440">
    <property type="entry name" value="TetR_N"/>
    <property type="match status" value="1"/>
</dbReference>
<dbReference type="InterPro" id="IPR050624">
    <property type="entry name" value="HTH-type_Tx_Regulator"/>
</dbReference>
<proteinExistence type="predicted"/>
<dbReference type="SUPFAM" id="SSF46689">
    <property type="entry name" value="Homeodomain-like"/>
    <property type="match status" value="1"/>
</dbReference>
<feature type="DNA-binding region" description="H-T-H motif" evidence="2">
    <location>
        <begin position="33"/>
        <end position="52"/>
    </location>
</feature>
<reference evidence="4 5" key="1">
    <citation type="journal article" date="2018" name="Nat. Biotechnol.">
        <title>A standardized bacterial taxonomy based on genome phylogeny substantially revises the tree of life.</title>
        <authorList>
            <person name="Parks D.H."/>
            <person name="Chuvochina M."/>
            <person name="Waite D.W."/>
            <person name="Rinke C."/>
            <person name="Skarshewski A."/>
            <person name="Chaumeil P.A."/>
            <person name="Hugenholtz P."/>
        </authorList>
    </citation>
    <scope>NUCLEOTIDE SEQUENCE [LARGE SCALE GENOMIC DNA]</scope>
    <source>
        <strain evidence="4">UBA11728</strain>
    </source>
</reference>
<dbReference type="Gene3D" id="1.10.357.10">
    <property type="entry name" value="Tetracycline Repressor, domain 2"/>
    <property type="match status" value="1"/>
</dbReference>
<dbReference type="InterPro" id="IPR001647">
    <property type="entry name" value="HTH_TetR"/>
</dbReference>